<evidence type="ECO:0000313" key="3">
    <source>
        <dbReference type="Proteomes" id="UP001084197"/>
    </source>
</evidence>
<comment type="caution">
    <text evidence="2">The sequence shown here is derived from an EMBL/GenBank/DDBJ whole genome shotgun (WGS) entry which is preliminary data.</text>
</comment>
<name>A0A9J6R8X4_9BACI</name>
<evidence type="ECO:0000256" key="1">
    <source>
        <dbReference type="SAM" id="Phobius"/>
    </source>
</evidence>
<accession>A0A9J6R8X4</accession>
<dbReference type="EMBL" id="JAPRAT010000003">
    <property type="protein sequence ID" value="MCZ0702069.1"/>
    <property type="molecule type" value="Genomic_DNA"/>
</dbReference>
<keyword evidence="1" id="KW-1133">Transmembrane helix</keyword>
<keyword evidence="1" id="KW-0812">Transmembrane</keyword>
<keyword evidence="3" id="KW-1185">Reference proteome</keyword>
<proteinExistence type="predicted"/>
<dbReference type="AlphaFoldDB" id="A0A9J6R8X4"/>
<protein>
    <submittedName>
        <fullName evidence="2">Uncharacterized protein</fullName>
    </submittedName>
</protein>
<sequence>MLFPTILLMIVSVIVFYLEYKRIKQKQAKKDNWVFMIFMVLATIFLFVYMCDLPTPDFVAFFEFLFKPIRGPFFTWLIQYQ</sequence>
<dbReference type="Proteomes" id="UP001084197">
    <property type="component" value="Unassembled WGS sequence"/>
</dbReference>
<feature type="transmembrane region" description="Helical" evidence="1">
    <location>
        <begin position="33"/>
        <end position="50"/>
    </location>
</feature>
<feature type="transmembrane region" description="Helical" evidence="1">
    <location>
        <begin position="6"/>
        <end position="21"/>
    </location>
</feature>
<gene>
    <name evidence="2" type="ORF">OWO01_02450</name>
</gene>
<reference evidence="2" key="1">
    <citation type="submission" date="2022-11" db="EMBL/GenBank/DDBJ databases">
        <title>WGS of Natronobacillus azotifigens 24KS-1, an anaerobic diazotrophic haloalkaliphile from soda-rich habitats.</title>
        <authorList>
            <person name="Sorokin D.Y."/>
            <person name="Merkel A.Y."/>
        </authorList>
    </citation>
    <scope>NUCLEOTIDE SEQUENCE</scope>
    <source>
        <strain evidence="2">24KS-1</strain>
    </source>
</reference>
<keyword evidence="1" id="KW-0472">Membrane</keyword>
<evidence type="ECO:0000313" key="2">
    <source>
        <dbReference type="EMBL" id="MCZ0702069.1"/>
    </source>
</evidence>
<dbReference type="RefSeq" id="WP_268778838.1">
    <property type="nucleotide sequence ID" value="NZ_JAPRAT010000003.1"/>
</dbReference>
<organism evidence="2 3">
    <name type="scientific">Natronobacillus azotifigens</name>
    <dbReference type="NCBI Taxonomy" id="472978"/>
    <lineage>
        <taxon>Bacteria</taxon>
        <taxon>Bacillati</taxon>
        <taxon>Bacillota</taxon>
        <taxon>Bacilli</taxon>
        <taxon>Bacillales</taxon>
        <taxon>Bacillaceae</taxon>
        <taxon>Natronobacillus</taxon>
    </lineage>
</organism>